<keyword evidence="2" id="KW-1185">Reference proteome</keyword>
<name>A0AAV5TGH7_9BILA</name>
<comment type="caution">
    <text evidence="1">The sequence shown here is derived from an EMBL/GenBank/DDBJ whole genome shotgun (WGS) entry which is preliminary data.</text>
</comment>
<evidence type="ECO:0000313" key="2">
    <source>
        <dbReference type="Proteomes" id="UP001432027"/>
    </source>
</evidence>
<proteinExistence type="predicted"/>
<dbReference type="Proteomes" id="UP001432027">
    <property type="component" value="Unassembled WGS sequence"/>
</dbReference>
<sequence length="107" mass="12215">SLGTELLRILEQRIVRHQKMDVTVDPRVLGDDGYPDLDVSDGHSLHIRSKNVRESLQLQNAGARETDLRLISHERDSILAHDRVHFLSQFILNLGILGEYEHGPSQR</sequence>
<gene>
    <name evidence="1" type="ORF">PENTCL1PPCAC_15146</name>
</gene>
<organism evidence="1 2">
    <name type="scientific">Pristionchus entomophagus</name>
    <dbReference type="NCBI Taxonomy" id="358040"/>
    <lineage>
        <taxon>Eukaryota</taxon>
        <taxon>Metazoa</taxon>
        <taxon>Ecdysozoa</taxon>
        <taxon>Nematoda</taxon>
        <taxon>Chromadorea</taxon>
        <taxon>Rhabditida</taxon>
        <taxon>Rhabditina</taxon>
        <taxon>Diplogasteromorpha</taxon>
        <taxon>Diplogasteroidea</taxon>
        <taxon>Neodiplogasteridae</taxon>
        <taxon>Pristionchus</taxon>
    </lineage>
</organism>
<feature type="non-terminal residue" evidence="1">
    <location>
        <position position="107"/>
    </location>
</feature>
<reference evidence="1" key="1">
    <citation type="submission" date="2023-10" db="EMBL/GenBank/DDBJ databases">
        <title>Genome assembly of Pristionchus species.</title>
        <authorList>
            <person name="Yoshida K."/>
            <person name="Sommer R.J."/>
        </authorList>
    </citation>
    <scope>NUCLEOTIDE SEQUENCE</scope>
    <source>
        <strain evidence="1">RS0144</strain>
    </source>
</reference>
<accession>A0AAV5TGH7</accession>
<dbReference type="AlphaFoldDB" id="A0AAV5TGH7"/>
<evidence type="ECO:0000313" key="1">
    <source>
        <dbReference type="EMBL" id="GMS92970.1"/>
    </source>
</evidence>
<protein>
    <submittedName>
        <fullName evidence="1">Uncharacterized protein</fullName>
    </submittedName>
</protein>
<dbReference type="EMBL" id="BTSX01000004">
    <property type="protein sequence ID" value="GMS92970.1"/>
    <property type="molecule type" value="Genomic_DNA"/>
</dbReference>
<feature type="non-terminal residue" evidence="1">
    <location>
        <position position="1"/>
    </location>
</feature>